<dbReference type="SMART" id="SM00422">
    <property type="entry name" value="HTH_MERR"/>
    <property type="match status" value="1"/>
</dbReference>
<dbReference type="PROSITE" id="PS50937">
    <property type="entry name" value="HTH_MERR_2"/>
    <property type="match status" value="1"/>
</dbReference>
<reference evidence="4 5" key="1">
    <citation type="submission" date="2020-08" db="EMBL/GenBank/DDBJ databases">
        <title>Genomic Encyclopedia of Type Strains, Phase IV (KMG-IV): sequencing the most valuable type-strain genomes for metagenomic binning, comparative biology and taxonomic classification.</title>
        <authorList>
            <person name="Goeker M."/>
        </authorList>
    </citation>
    <scope>NUCLEOTIDE SEQUENCE [LARGE SCALE GENOMIC DNA]</scope>
    <source>
        <strain evidence="4 5">DSM 27471</strain>
    </source>
</reference>
<dbReference type="AlphaFoldDB" id="A0A7W5H1V2"/>
<feature type="coiled-coil region" evidence="2">
    <location>
        <begin position="67"/>
        <end position="94"/>
    </location>
</feature>
<feature type="domain" description="HTH merR-type" evidence="3">
    <location>
        <begin position="6"/>
        <end position="76"/>
    </location>
</feature>
<dbReference type="PANTHER" id="PTHR30204:SF15">
    <property type="entry name" value="BLL5018 PROTEIN"/>
    <property type="match status" value="1"/>
</dbReference>
<keyword evidence="5" id="KW-1185">Reference proteome</keyword>
<proteinExistence type="predicted"/>
<dbReference type="Pfam" id="PF13411">
    <property type="entry name" value="MerR_1"/>
    <property type="match status" value="1"/>
</dbReference>
<dbReference type="SUPFAM" id="SSF46955">
    <property type="entry name" value="Putative DNA-binding domain"/>
    <property type="match status" value="1"/>
</dbReference>
<sequence length="113" mass="13438">MMERLYYSITEVAEELNVNPSLLRFWEKEFPQLKPRKNAKGSRFYTTEDIKLIKEIQYLVREQHLTLEGARQRLKSSKDEISKKQEIVERLTNIRKELLSIRKALVASAKNNE</sequence>
<evidence type="ECO:0000259" key="3">
    <source>
        <dbReference type="PROSITE" id="PS50937"/>
    </source>
</evidence>
<gene>
    <name evidence="4" type="ORF">FHX64_000934</name>
</gene>
<dbReference type="EMBL" id="JACHYB010000001">
    <property type="protein sequence ID" value="MBB3186771.1"/>
    <property type="molecule type" value="Genomic_DNA"/>
</dbReference>
<dbReference type="GO" id="GO:0003700">
    <property type="term" value="F:DNA-binding transcription factor activity"/>
    <property type="evidence" value="ECO:0007669"/>
    <property type="project" value="InterPro"/>
</dbReference>
<evidence type="ECO:0000313" key="5">
    <source>
        <dbReference type="Proteomes" id="UP000544222"/>
    </source>
</evidence>
<evidence type="ECO:0000256" key="2">
    <source>
        <dbReference type="SAM" id="Coils"/>
    </source>
</evidence>
<dbReference type="Gene3D" id="1.10.1660.10">
    <property type="match status" value="1"/>
</dbReference>
<dbReference type="InterPro" id="IPR009061">
    <property type="entry name" value="DNA-bd_dom_put_sf"/>
</dbReference>
<evidence type="ECO:0000256" key="1">
    <source>
        <dbReference type="ARBA" id="ARBA00023125"/>
    </source>
</evidence>
<name>A0A7W5H1V2_9PORP</name>
<comment type="caution">
    <text evidence="4">The sequence shown here is derived from an EMBL/GenBank/DDBJ whole genome shotgun (WGS) entry which is preliminary data.</text>
</comment>
<dbReference type="CDD" id="cd04765">
    <property type="entry name" value="HTH_MlrA-like_sg2"/>
    <property type="match status" value="1"/>
</dbReference>
<dbReference type="GO" id="GO:0003677">
    <property type="term" value="F:DNA binding"/>
    <property type="evidence" value="ECO:0007669"/>
    <property type="project" value="UniProtKB-KW"/>
</dbReference>
<protein>
    <submittedName>
        <fullName evidence="4">DNA-binding transcriptional MerR regulator</fullName>
    </submittedName>
</protein>
<keyword evidence="1 4" id="KW-0238">DNA-binding</keyword>
<dbReference type="Proteomes" id="UP000544222">
    <property type="component" value="Unassembled WGS sequence"/>
</dbReference>
<dbReference type="InterPro" id="IPR000551">
    <property type="entry name" value="MerR-type_HTH_dom"/>
</dbReference>
<organism evidence="4 5">
    <name type="scientific">Microbacter margulisiae</name>
    <dbReference type="NCBI Taxonomy" id="1350067"/>
    <lineage>
        <taxon>Bacteria</taxon>
        <taxon>Pseudomonadati</taxon>
        <taxon>Bacteroidota</taxon>
        <taxon>Bacteroidia</taxon>
        <taxon>Bacteroidales</taxon>
        <taxon>Porphyromonadaceae</taxon>
        <taxon>Microbacter</taxon>
    </lineage>
</organism>
<dbReference type="RefSeq" id="WP_343053488.1">
    <property type="nucleotide sequence ID" value="NZ_JACHYB010000001.1"/>
</dbReference>
<accession>A0A7W5H1V2</accession>
<evidence type="ECO:0000313" key="4">
    <source>
        <dbReference type="EMBL" id="MBB3186771.1"/>
    </source>
</evidence>
<dbReference type="PANTHER" id="PTHR30204">
    <property type="entry name" value="REDOX-CYCLING DRUG-SENSING TRANSCRIPTIONAL ACTIVATOR SOXR"/>
    <property type="match status" value="1"/>
</dbReference>
<keyword evidence="2" id="KW-0175">Coiled coil</keyword>
<dbReference type="InterPro" id="IPR047057">
    <property type="entry name" value="MerR_fam"/>
</dbReference>